<name>A0A561BNA1_9ACTN</name>
<feature type="domain" description="ABC transmembrane type-1" evidence="8">
    <location>
        <begin position="69"/>
        <end position="261"/>
    </location>
</feature>
<dbReference type="PROSITE" id="PS50928">
    <property type="entry name" value="ABC_TM1"/>
    <property type="match status" value="1"/>
</dbReference>
<evidence type="ECO:0000259" key="8">
    <source>
        <dbReference type="PROSITE" id="PS50928"/>
    </source>
</evidence>
<dbReference type="GO" id="GO:0005886">
    <property type="term" value="C:plasma membrane"/>
    <property type="evidence" value="ECO:0007669"/>
    <property type="project" value="UniProtKB-SubCell"/>
</dbReference>
<evidence type="ECO:0000256" key="2">
    <source>
        <dbReference type="ARBA" id="ARBA00006484"/>
    </source>
</evidence>
<proteinExistence type="inferred from homology"/>
<dbReference type="SUPFAM" id="SSF51735">
    <property type="entry name" value="NAD(P)-binding Rossmann-fold domains"/>
    <property type="match status" value="1"/>
</dbReference>
<feature type="transmembrane region" description="Helical" evidence="7">
    <location>
        <begin position="74"/>
        <end position="96"/>
    </location>
</feature>
<dbReference type="Proteomes" id="UP000318380">
    <property type="component" value="Unassembled WGS sequence"/>
</dbReference>
<dbReference type="FunFam" id="3.40.50.720:FF:000084">
    <property type="entry name" value="Short-chain dehydrogenase reductase"/>
    <property type="match status" value="1"/>
</dbReference>
<dbReference type="InterPro" id="IPR020904">
    <property type="entry name" value="Sc_DH/Rdtase_CS"/>
</dbReference>
<dbReference type="RefSeq" id="WP_238334688.1">
    <property type="nucleotide sequence ID" value="NZ_VIVK01000001.1"/>
</dbReference>
<comment type="subcellular location">
    <subcellularLocation>
        <location evidence="7">Cell membrane</location>
        <topology evidence="7">Multi-pass membrane protein</topology>
    </subcellularLocation>
    <subcellularLocation>
        <location evidence="1">Membrane</location>
        <topology evidence="1">Multi-pass membrane protein</topology>
    </subcellularLocation>
</comment>
<feature type="transmembrane region" description="Helical" evidence="7">
    <location>
        <begin position="103"/>
        <end position="126"/>
    </location>
</feature>
<dbReference type="Gene3D" id="3.40.50.720">
    <property type="entry name" value="NAD(P)-binding Rossmann-like Domain"/>
    <property type="match status" value="1"/>
</dbReference>
<feature type="transmembrane region" description="Helical" evidence="7">
    <location>
        <begin position="238"/>
        <end position="261"/>
    </location>
</feature>
<gene>
    <name evidence="9" type="ORF">FB561_1445</name>
</gene>
<dbReference type="Gene3D" id="1.10.3720.10">
    <property type="entry name" value="MetI-like"/>
    <property type="match status" value="1"/>
</dbReference>
<evidence type="ECO:0000256" key="5">
    <source>
        <dbReference type="ARBA" id="ARBA00023002"/>
    </source>
</evidence>
<keyword evidence="5" id="KW-0560">Oxidoreductase</keyword>
<dbReference type="EMBL" id="VIVK01000001">
    <property type="protein sequence ID" value="TWD80370.1"/>
    <property type="molecule type" value="Genomic_DNA"/>
</dbReference>
<sequence>MKNTSSGPIRTAVLVVLGLIWLAPVYLLIVNAAKPVDGYDAGTVWKPEGFALLANFADAWDKAALGGTLLATTLYSVVAPVLAVLIGAAAGYAIVVLRLRRGFLWFVFIFGGTIFPMQMVLMPLFSGYASSGLYDTKLGMVIVYTAISVPFSAFVMRNFFTGIARSVFEAAIVDGGGLFRIFRSIYLPMAGSALAAIFILQATFVWNDLLLGLTLSQSDSVRPIMPALTGLQSTYGGAALPTVLAGGLLVSLPTVVLFLAAQRFFSRGLALGQFWSRRISMAQQPHATPGGGVVEDGPGAVVVTGGAAGIGRGAVERFVRAGARVFVLDRDADALAALTAELGDQVTGLRVDVGDREALAVVAGQVSEALAGGGLSALVCAAGVQRYGTVVDTRYSVYDEVMAVNVGGVFFACQAFVPLLPRGGSVVVVSSVQAYAAQHGVAAYSMGKGALLSLVRAMAVDHAADGIRVNAVCPGSVDTPMLRTSAAEFAGDRSTDEVVAEWGRSHPLGRVATPAEVADVIHFLTSPAAAFVTGADLKVDGGLTAGLAVLLPEDER</sequence>
<dbReference type="PRINTS" id="PR00081">
    <property type="entry name" value="GDHRDH"/>
</dbReference>
<dbReference type="AlphaFoldDB" id="A0A561BNA1"/>
<keyword evidence="10" id="KW-1185">Reference proteome</keyword>
<dbReference type="InterPro" id="IPR057326">
    <property type="entry name" value="KR_dom"/>
</dbReference>
<keyword evidence="3 7" id="KW-0812">Transmembrane</keyword>
<comment type="similarity">
    <text evidence="2">Belongs to the short-chain dehydrogenases/reductases (SDR) family.</text>
</comment>
<reference evidence="9 10" key="1">
    <citation type="submission" date="2019-06" db="EMBL/GenBank/DDBJ databases">
        <title>Sequencing the genomes of 1000 actinobacteria strains.</title>
        <authorList>
            <person name="Klenk H.-P."/>
        </authorList>
    </citation>
    <scope>NUCLEOTIDE SEQUENCE [LARGE SCALE GENOMIC DNA]</scope>
    <source>
        <strain evidence="9 10">DSM 24683</strain>
    </source>
</reference>
<keyword evidence="6 7" id="KW-0472">Membrane</keyword>
<feature type="transmembrane region" description="Helical" evidence="7">
    <location>
        <begin position="185"/>
        <end position="206"/>
    </location>
</feature>
<evidence type="ECO:0000256" key="3">
    <source>
        <dbReference type="ARBA" id="ARBA00022692"/>
    </source>
</evidence>
<dbReference type="Pfam" id="PF00528">
    <property type="entry name" value="BPD_transp_1"/>
    <property type="match status" value="1"/>
</dbReference>
<dbReference type="PROSITE" id="PS00061">
    <property type="entry name" value="ADH_SHORT"/>
    <property type="match status" value="1"/>
</dbReference>
<feature type="transmembrane region" description="Helical" evidence="7">
    <location>
        <begin position="138"/>
        <end position="156"/>
    </location>
</feature>
<evidence type="ECO:0000256" key="7">
    <source>
        <dbReference type="RuleBase" id="RU363032"/>
    </source>
</evidence>
<dbReference type="Pfam" id="PF13561">
    <property type="entry name" value="adh_short_C2"/>
    <property type="match status" value="1"/>
</dbReference>
<evidence type="ECO:0000256" key="4">
    <source>
        <dbReference type="ARBA" id="ARBA00022989"/>
    </source>
</evidence>
<keyword evidence="4 7" id="KW-1133">Transmembrane helix</keyword>
<dbReference type="CDD" id="cd06261">
    <property type="entry name" value="TM_PBP2"/>
    <property type="match status" value="1"/>
</dbReference>
<dbReference type="CDD" id="cd05233">
    <property type="entry name" value="SDR_c"/>
    <property type="match status" value="1"/>
</dbReference>
<dbReference type="SUPFAM" id="SSF161098">
    <property type="entry name" value="MetI-like"/>
    <property type="match status" value="1"/>
</dbReference>
<dbReference type="InterPro" id="IPR036291">
    <property type="entry name" value="NAD(P)-bd_dom_sf"/>
</dbReference>
<dbReference type="InterPro" id="IPR002347">
    <property type="entry name" value="SDR_fam"/>
</dbReference>
<dbReference type="GO" id="GO:0016491">
    <property type="term" value="F:oxidoreductase activity"/>
    <property type="evidence" value="ECO:0007669"/>
    <property type="project" value="UniProtKB-KW"/>
</dbReference>
<protein>
    <submittedName>
        <fullName evidence="9">ABC-type glycerol-3-phosphate transport system permease component</fullName>
    </submittedName>
</protein>
<evidence type="ECO:0000313" key="9">
    <source>
        <dbReference type="EMBL" id="TWD80370.1"/>
    </source>
</evidence>
<dbReference type="InterPro" id="IPR035906">
    <property type="entry name" value="MetI-like_sf"/>
</dbReference>
<evidence type="ECO:0000256" key="1">
    <source>
        <dbReference type="ARBA" id="ARBA00004141"/>
    </source>
</evidence>
<dbReference type="SMART" id="SM00822">
    <property type="entry name" value="PKS_KR"/>
    <property type="match status" value="1"/>
</dbReference>
<keyword evidence="7" id="KW-0813">Transport</keyword>
<dbReference type="PANTHER" id="PTHR43477">
    <property type="entry name" value="DIHYDROANTICAPSIN 7-DEHYDROGENASE"/>
    <property type="match status" value="1"/>
</dbReference>
<dbReference type="InterPro" id="IPR051122">
    <property type="entry name" value="SDR_DHRS6-like"/>
</dbReference>
<evidence type="ECO:0000256" key="6">
    <source>
        <dbReference type="ARBA" id="ARBA00023136"/>
    </source>
</evidence>
<dbReference type="InterPro" id="IPR000515">
    <property type="entry name" value="MetI-like"/>
</dbReference>
<comment type="similarity">
    <text evidence="7">Belongs to the binding-protein-dependent transport system permease family.</text>
</comment>
<dbReference type="PANTHER" id="PTHR43477:SF1">
    <property type="entry name" value="DIHYDROANTICAPSIN 7-DEHYDROGENASE"/>
    <property type="match status" value="1"/>
</dbReference>
<feature type="transmembrane region" description="Helical" evidence="7">
    <location>
        <begin position="12"/>
        <end position="33"/>
    </location>
</feature>
<accession>A0A561BNA1</accession>
<evidence type="ECO:0000313" key="10">
    <source>
        <dbReference type="Proteomes" id="UP000318380"/>
    </source>
</evidence>
<comment type="caution">
    <text evidence="9">The sequence shown here is derived from an EMBL/GenBank/DDBJ whole genome shotgun (WGS) entry which is preliminary data.</text>
</comment>
<organism evidence="9 10">
    <name type="scientific">Kribbella amoyensis</name>
    <dbReference type="NCBI Taxonomy" id="996641"/>
    <lineage>
        <taxon>Bacteria</taxon>
        <taxon>Bacillati</taxon>
        <taxon>Actinomycetota</taxon>
        <taxon>Actinomycetes</taxon>
        <taxon>Propionibacteriales</taxon>
        <taxon>Kribbellaceae</taxon>
        <taxon>Kribbella</taxon>
    </lineage>
</organism>
<dbReference type="GO" id="GO:0055085">
    <property type="term" value="P:transmembrane transport"/>
    <property type="evidence" value="ECO:0007669"/>
    <property type="project" value="InterPro"/>
</dbReference>